<dbReference type="InterPro" id="IPR050186">
    <property type="entry name" value="TPT_transporter"/>
</dbReference>
<protein>
    <submittedName>
        <fullName evidence="8">Solute carrier family protein</fullName>
    </submittedName>
</protein>
<feature type="region of interest" description="Disordered" evidence="5">
    <location>
        <begin position="278"/>
        <end position="308"/>
    </location>
</feature>
<keyword evidence="2 6" id="KW-0812">Transmembrane</keyword>
<feature type="transmembrane region" description="Helical" evidence="6">
    <location>
        <begin position="230"/>
        <end position="251"/>
    </location>
</feature>
<evidence type="ECO:0000256" key="3">
    <source>
        <dbReference type="ARBA" id="ARBA00022989"/>
    </source>
</evidence>
<comment type="subcellular location">
    <subcellularLocation>
        <location evidence="1">Membrane</location>
        <topology evidence="1">Multi-pass membrane protein</topology>
    </subcellularLocation>
</comment>
<accession>A0ABR1FNT5</accession>
<keyword evidence="3 6" id="KW-1133">Transmembrane helix</keyword>
<evidence type="ECO:0000256" key="2">
    <source>
        <dbReference type="ARBA" id="ARBA00022692"/>
    </source>
</evidence>
<feature type="domain" description="Sugar phosphate transporter" evidence="7">
    <location>
        <begin position="8"/>
        <end position="274"/>
    </location>
</feature>
<sequence length="308" mass="32293">MGSQGYAFRFVVTLNALHYLTTTVWTVVAKKVGLAKQDDGAGGKPAHVPWKAVAVFTLVSDASIISLNTSLMLNSITLYQIAKLGIIPCTCVVEYFLYGRVFTAKMIASIGLTLCGVALVAITEMNVSSSALGVAVAACSVLSSSGQQLLVRHLQLKHNVSAGALLGVVAPAQGMSLLLLSPVLDKLSTGIFVTDYRWSRGSALCLVMSCSAAVLVNVSQFLVLGRFTAVTYQVLGHAKTICVLVVGYLFFGGQITGQQFVGMTMAVGGMMSYSQASQNAPQKPASAPKASESDLTDLLGKNKESNAV</sequence>
<evidence type="ECO:0000313" key="8">
    <source>
        <dbReference type="EMBL" id="KAK7234509.1"/>
    </source>
</evidence>
<name>A0ABR1FNT5_AURAN</name>
<dbReference type="Proteomes" id="UP001363151">
    <property type="component" value="Unassembled WGS sequence"/>
</dbReference>
<dbReference type="Pfam" id="PF03151">
    <property type="entry name" value="TPT"/>
    <property type="match status" value="1"/>
</dbReference>
<dbReference type="InterPro" id="IPR004853">
    <property type="entry name" value="Sugar_P_trans_dom"/>
</dbReference>
<evidence type="ECO:0000256" key="1">
    <source>
        <dbReference type="ARBA" id="ARBA00004141"/>
    </source>
</evidence>
<feature type="compositionally biased region" description="Low complexity" evidence="5">
    <location>
        <begin position="278"/>
        <end position="290"/>
    </location>
</feature>
<evidence type="ECO:0000259" key="7">
    <source>
        <dbReference type="Pfam" id="PF03151"/>
    </source>
</evidence>
<comment type="caution">
    <text evidence="8">The sequence shown here is derived from an EMBL/GenBank/DDBJ whole genome shotgun (WGS) entry which is preliminary data.</text>
</comment>
<feature type="transmembrane region" description="Helical" evidence="6">
    <location>
        <begin position="81"/>
        <end position="98"/>
    </location>
</feature>
<proteinExistence type="predicted"/>
<evidence type="ECO:0000256" key="6">
    <source>
        <dbReference type="SAM" id="Phobius"/>
    </source>
</evidence>
<feature type="transmembrane region" description="Helical" evidence="6">
    <location>
        <begin position="201"/>
        <end position="224"/>
    </location>
</feature>
<evidence type="ECO:0000313" key="9">
    <source>
        <dbReference type="Proteomes" id="UP001363151"/>
    </source>
</evidence>
<keyword evidence="4 6" id="KW-0472">Membrane</keyword>
<dbReference type="EMBL" id="JBBJCI010000321">
    <property type="protein sequence ID" value="KAK7234509.1"/>
    <property type="molecule type" value="Genomic_DNA"/>
</dbReference>
<evidence type="ECO:0000256" key="4">
    <source>
        <dbReference type="ARBA" id="ARBA00023136"/>
    </source>
</evidence>
<gene>
    <name evidence="8" type="ORF">SO694_00194015</name>
</gene>
<evidence type="ECO:0000256" key="5">
    <source>
        <dbReference type="SAM" id="MobiDB-lite"/>
    </source>
</evidence>
<feature type="transmembrane region" description="Helical" evidence="6">
    <location>
        <begin position="104"/>
        <end position="123"/>
    </location>
</feature>
<reference evidence="8 9" key="1">
    <citation type="submission" date="2024-03" db="EMBL/GenBank/DDBJ databases">
        <title>Aureococcus anophagefferens CCMP1851 and Kratosvirus quantuckense: Draft genome of a second virus-susceptible host strain in the model system.</title>
        <authorList>
            <person name="Chase E."/>
            <person name="Truchon A.R."/>
            <person name="Schepens W."/>
            <person name="Wilhelm S.W."/>
        </authorList>
    </citation>
    <scope>NUCLEOTIDE SEQUENCE [LARGE SCALE GENOMIC DNA]</scope>
    <source>
        <strain evidence="8 9">CCMP1851</strain>
    </source>
</reference>
<feature type="transmembrane region" description="Helical" evidence="6">
    <location>
        <begin position="162"/>
        <end position="180"/>
    </location>
</feature>
<dbReference type="PANTHER" id="PTHR11132">
    <property type="entry name" value="SOLUTE CARRIER FAMILY 35"/>
    <property type="match status" value="1"/>
</dbReference>
<organism evidence="8 9">
    <name type="scientific">Aureococcus anophagefferens</name>
    <name type="common">Harmful bloom alga</name>
    <dbReference type="NCBI Taxonomy" id="44056"/>
    <lineage>
        <taxon>Eukaryota</taxon>
        <taxon>Sar</taxon>
        <taxon>Stramenopiles</taxon>
        <taxon>Ochrophyta</taxon>
        <taxon>Pelagophyceae</taxon>
        <taxon>Pelagomonadales</taxon>
        <taxon>Pelagomonadaceae</taxon>
        <taxon>Aureococcus</taxon>
    </lineage>
</organism>
<keyword evidence="9" id="KW-1185">Reference proteome</keyword>
<feature type="transmembrane region" description="Helical" evidence="6">
    <location>
        <begin position="7"/>
        <end position="28"/>
    </location>
</feature>